<comment type="caution">
    <text evidence="1">The sequence shown here is derived from an EMBL/GenBank/DDBJ whole genome shotgun (WGS) entry which is preliminary data.</text>
</comment>
<dbReference type="InterPro" id="IPR051035">
    <property type="entry name" value="Mito_inheritance_9"/>
</dbReference>
<evidence type="ECO:0008006" key="3">
    <source>
        <dbReference type="Google" id="ProtNLM"/>
    </source>
</evidence>
<evidence type="ECO:0000313" key="1">
    <source>
        <dbReference type="EMBL" id="PSR75602.1"/>
    </source>
</evidence>
<keyword evidence="2" id="KW-1185">Reference proteome</keyword>
<dbReference type="OrthoDB" id="10003767at2759"/>
<sequence length="244" mass="27171">MPNSLEVVREKLQATAKNAHIVKKGSLVSDADGTYSVGPIVRRPFYEGGRAQFTLDRGPFRTAKAYYLACAQRELDCSRTLFVQSASPSYQKDLEDSSLQVERCVGLLSDLVNRCEGLDDDDPVLAPFSLDIHDIGLKNILVAPDDHTRIVAIVDWQFVNIHPLWCCARLPTWLRPSLSDGDEPTKSRLSTIFRAEIARLDGLDDSTFLHALDATEDARGTLDDLADYDAFRDAFLLLPALENM</sequence>
<dbReference type="AlphaFoldDB" id="A0A2R6NS23"/>
<dbReference type="Proteomes" id="UP000186601">
    <property type="component" value="Unassembled WGS sequence"/>
</dbReference>
<gene>
    <name evidence="1" type="ORF">PHLCEN_2v9082</name>
</gene>
<reference evidence="1 2" key="1">
    <citation type="submission" date="2018-02" db="EMBL/GenBank/DDBJ databases">
        <title>Genome sequence of the basidiomycete white-rot fungus Phlebia centrifuga.</title>
        <authorList>
            <person name="Granchi Z."/>
            <person name="Peng M."/>
            <person name="de Vries R.P."/>
            <person name="Hilden K."/>
            <person name="Makela M.R."/>
            <person name="Grigoriev I."/>
            <person name="Riley R."/>
        </authorList>
    </citation>
    <scope>NUCLEOTIDE SEQUENCE [LARGE SCALE GENOMIC DNA]</scope>
    <source>
        <strain evidence="1 2">FBCC195</strain>
    </source>
</reference>
<dbReference type="PANTHER" id="PTHR36091:SF1">
    <property type="entry name" value="ALTERED INHERITANCE OF MITOCHONDRIA PROTEIN 9, MITOCHONDRIAL"/>
    <property type="match status" value="1"/>
</dbReference>
<dbReference type="PANTHER" id="PTHR36091">
    <property type="entry name" value="ALTERED INHERITANCE OF MITOCHONDRIA PROTEIN 9, MITOCHONDRIAL"/>
    <property type="match status" value="1"/>
</dbReference>
<organism evidence="1 2">
    <name type="scientific">Hermanssonia centrifuga</name>
    <dbReference type="NCBI Taxonomy" id="98765"/>
    <lineage>
        <taxon>Eukaryota</taxon>
        <taxon>Fungi</taxon>
        <taxon>Dikarya</taxon>
        <taxon>Basidiomycota</taxon>
        <taxon>Agaricomycotina</taxon>
        <taxon>Agaricomycetes</taxon>
        <taxon>Polyporales</taxon>
        <taxon>Meruliaceae</taxon>
        <taxon>Hermanssonia</taxon>
    </lineage>
</organism>
<proteinExistence type="predicted"/>
<dbReference type="STRING" id="98765.A0A2R6NS23"/>
<dbReference type="GO" id="GO:0005739">
    <property type="term" value="C:mitochondrion"/>
    <property type="evidence" value="ECO:0007669"/>
    <property type="project" value="TreeGrafter"/>
</dbReference>
<accession>A0A2R6NS23</accession>
<dbReference type="EMBL" id="MLYV02000883">
    <property type="protein sequence ID" value="PSR75602.1"/>
    <property type="molecule type" value="Genomic_DNA"/>
</dbReference>
<name>A0A2R6NS23_9APHY</name>
<evidence type="ECO:0000313" key="2">
    <source>
        <dbReference type="Proteomes" id="UP000186601"/>
    </source>
</evidence>
<protein>
    <recommendedName>
        <fullName evidence="3">Aminoglycoside phosphotransferase domain-containing protein</fullName>
    </recommendedName>
</protein>